<protein>
    <submittedName>
        <fullName evidence="2">Serine/threonine protein phosphatase 1</fullName>
    </submittedName>
</protein>
<dbReference type="RefSeq" id="WP_091973920.1">
    <property type="nucleotide sequence ID" value="NZ_FOPM01000020.1"/>
</dbReference>
<keyword evidence="3" id="KW-1185">Reference proteome</keyword>
<dbReference type="OrthoDB" id="9807890at2"/>
<dbReference type="PANTHER" id="PTHR42850:SF4">
    <property type="entry name" value="ZINC-DEPENDENT ENDOPOLYPHOSPHATASE"/>
    <property type="match status" value="1"/>
</dbReference>
<dbReference type="InterPro" id="IPR004843">
    <property type="entry name" value="Calcineurin-like_PHP"/>
</dbReference>
<dbReference type="STRING" id="582675.SAMN05192565_12063"/>
<gene>
    <name evidence="2" type="ORF">SAMN05192565_12063</name>
</gene>
<proteinExistence type="predicted"/>
<evidence type="ECO:0000259" key="1">
    <source>
        <dbReference type="Pfam" id="PF00149"/>
    </source>
</evidence>
<dbReference type="InterPro" id="IPR050126">
    <property type="entry name" value="Ap4A_hydrolase"/>
</dbReference>
<dbReference type="GO" id="GO:0016791">
    <property type="term" value="F:phosphatase activity"/>
    <property type="evidence" value="ECO:0007669"/>
    <property type="project" value="TreeGrafter"/>
</dbReference>
<organism evidence="2 3">
    <name type="scientific">Methylobacterium gossipiicola</name>
    <dbReference type="NCBI Taxonomy" id="582675"/>
    <lineage>
        <taxon>Bacteria</taxon>
        <taxon>Pseudomonadati</taxon>
        <taxon>Pseudomonadota</taxon>
        <taxon>Alphaproteobacteria</taxon>
        <taxon>Hyphomicrobiales</taxon>
        <taxon>Methylobacteriaceae</taxon>
        <taxon>Methylobacterium</taxon>
    </lineage>
</organism>
<dbReference type="InterPro" id="IPR006186">
    <property type="entry name" value="Ser/Thr-sp_prot-phosphatase"/>
</dbReference>
<dbReference type="Proteomes" id="UP000199229">
    <property type="component" value="Unassembled WGS sequence"/>
</dbReference>
<name>A0A1I2W727_9HYPH</name>
<feature type="domain" description="Calcineurin-like phosphoesterase" evidence="1">
    <location>
        <begin position="8"/>
        <end position="192"/>
    </location>
</feature>
<dbReference type="SUPFAM" id="SSF56300">
    <property type="entry name" value="Metallo-dependent phosphatases"/>
    <property type="match status" value="1"/>
</dbReference>
<evidence type="ECO:0000313" key="2">
    <source>
        <dbReference type="EMBL" id="SFG97194.1"/>
    </source>
</evidence>
<dbReference type="Pfam" id="PF00149">
    <property type="entry name" value="Metallophos"/>
    <property type="match status" value="1"/>
</dbReference>
<evidence type="ECO:0000313" key="3">
    <source>
        <dbReference type="Proteomes" id="UP000199229"/>
    </source>
</evidence>
<dbReference type="InterPro" id="IPR029052">
    <property type="entry name" value="Metallo-depent_PP-like"/>
</dbReference>
<reference evidence="3" key="1">
    <citation type="submission" date="2016-10" db="EMBL/GenBank/DDBJ databases">
        <authorList>
            <person name="Varghese N."/>
            <person name="Submissions S."/>
        </authorList>
    </citation>
    <scope>NUCLEOTIDE SEQUENCE [LARGE SCALE GENOMIC DNA]</scope>
    <source>
        <strain evidence="3">Gh-105</strain>
    </source>
</reference>
<dbReference type="GO" id="GO:0005737">
    <property type="term" value="C:cytoplasm"/>
    <property type="evidence" value="ECO:0007669"/>
    <property type="project" value="TreeGrafter"/>
</dbReference>
<dbReference type="AlphaFoldDB" id="A0A1I2W727"/>
<dbReference type="GO" id="GO:0110154">
    <property type="term" value="P:RNA decapping"/>
    <property type="evidence" value="ECO:0007669"/>
    <property type="project" value="TreeGrafter"/>
</dbReference>
<dbReference type="Gene3D" id="3.60.21.10">
    <property type="match status" value="1"/>
</dbReference>
<dbReference type="PRINTS" id="PR00114">
    <property type="entry name" value="STPHPHTASE"/>
</dbReference>
<dbReference type="EMBL" id="FOPM01000020">
    <property type="protein sequence ID" value="SFG97194.1"/>
    <property type="molecule type" value="Genomic_DNA"/>
</dbReference>
<dbReference type="PANTHER" id="PTHR42850">
    <property type="entry name" value="METALLOPHOSPHOESTERASE"/>
    <property type="match status" value="1"/>
</dbReference>
<dbReference type="GO" id="GO:0008803">
    <property type="term" value="F:bis(5'-nucleosyl)-tetraphosphatase (symmetrical) activity"/>
    <property type="evidence" value="ECO:0007669"/>
    <property type="project" value="TreeGrafter"/>
</dbReference>
<accession>A0A1I2W727</accession>
<dbReference type="CDD" id="cd00144">
    <property type="entry name" value="MPP_PPP_family"/>
    <property type="match status" value="1"/>
</dbReference>
<sequence>MRADLTYAIGDIHGCAGALSRLLARIDTHRSGAARRLVFLGDYIDRGPDSAGVIATLRALQVAEPDRVTCLMGNHESMMLDAYRGGFGTTSWLENGGRATLRSFGTPDPQALPRDALAWISALPTVWEDARRYYVHAGFRPGRPGIDPDPETHLWIREPFLSADYDFGRHVVHGHTPQRSGRPDLRAHRTNLDTACVYGATLTAGVFTDAQGPPVEILQVPAEV</sequence>